<feature type="transmembrane region" description="Helical" evidence="1">
    <location>
        <begin position="54"/>
        <end position="72"/>
    </location>
</feature>
<evidence type="ECO:0000259" key="2">
    <source>
        <dbReference type="Pfam" id="PF07331"/>
    </source>
</evidence>
<name>A0A348WDI2_9RHOB</name>
<dbReference type="RefSeq" id="WP_339852416.1">
    <property type="nucleotide sequence ID" value="NZ_CAXAXR010000003.1"/>
</dbReference>
<evidence type="ECO:0000313" key="3">
    <source>
        <dbReference type="EMBL" id="HAR52594.1"/>
    </source>
</evidence>
<keyword evidence="1" id="KW-0472">Membrane</keyword>
<comment type="caution">
    <text evidence="3">The sequence shown here is derived from an EMBL/GenBank/DDBJ whole genome shotgun (WGS) entry which is preliminary data.</text>
</comment>
<gene>
    <name evidence="3" type="ORF">DCS45_12070</name>
</gene>
<proteinExistence type="predicted"/>
<evidence type="ECO:0000313" key="4">
    <source>
        <dbReference type="Proteomes" id="UP000264719"/>
    </source>
</evidence>
<feature type="transmembrane region" description="Helical" evidence="1">
    <location>
        <begin position="130"/>
        <end position="155"/>
    </location>
</feature>
<protein>
    <recommendedName>
        <fullName evidence="2">DUF1468 domain-containing protein</fullName>
    </recommendedName>
</protein>
<feature type="transmembrane region" description="Helical" evidence="1">
    <location>
        <begin position="93"/>
        <end position="124"/>
    </location>
</feature>
<dbReference type="AlphaFoldDB" id="A0A348WDI2"/>
<dbReference type="EMBL" id="DMVW01000118">
    <property type="protein sequence ID" value="HAR52594.1"/>
    <property type="molecule type" value="Genomic_DNA"/>
</dbReference>
<organism evidence="3 4">
    <name type="scientific">Roseovarius nubinhibens</name>
    <dbReference type="NCBI Taxonomy" id="314263"/>
    <lineage>
        <taxon>Bacteria</taxon>
        <taxon>Pseudomonadati</taxon>
        <taxon>Pseudomonadota</taxon>
        <taxon>Alphaproteobacteria</taxon>
        <taxon>Rhodobacterales</taxon>
        <taxon>Roseobacteraceae</taxon>
        <taxon>Roseovarius</taxon>
    </lineage>
</organism>
<feature type="domain" description="DUF1468" evidence="2">
    <location>
        <begin position="21"/>
        <end position="156"/>
    </location>
</feature>
<keyword evidence="1" id="KW-0812">Transmembrane</keyword>
<dbReference type="Proteomes" id="UP000264719">
    <property type="component" value="Unassembled WGS sequence"/>
</dbReference>
<evidence type="ECO:0000256" key="1">
    <source>
        <dbReference type="SAM" id="Phobius"/>
    </source>
</evidence>
<reference evidence="3 4" key="1">
    <citation type="journal article" date="2018" name="Nat. Biotechnol.">
        <title>A standardized bacterial taxonomy based on genome phylogeny substantially revises the tree of life.</title>
        <authorList>
            <person name="Parks D.H."/>
            <person name="Chuvochina M."/>
            <person name="Waite D.W."/>
            <person name="Rinke C."/>
            <person name="Skarshewski A."/>
            <person name="Chaumeil P.A."/>
            <person name="Hugenholtz P."/>
        </authorList>
    </citation>
    <scope>NUCLEOTIDE SEQUENCE [LARGE SCALE GENOMIC DNA]</scope>
    <source>
        <strain evidence="3">UBA9169</strain>
    </source>
</reference>
<sequence>MSDHPPDLPPQPGGRALQITVALAILALAALLFSQTFAEISAFAQSSQGRGPFFYPRFLMAGIAVLALTMALRPAFSDEVRPKGAGRRRLIGLITALVAYALGLAYLGFLISSLLFACLTPLFLGYRRPVVIPLVAVAFSVSVWWLFESVFLIILPRSAWFSGF</sequence>
<dbReference type="Pfam" id="PF07331">
    <property type="entry name" value="TctB"/>
    <property type="match status" value="1"/>
</dbReference>
<dbReference type="InterPro" id="IPR009936">
    <property type="entry name" value="DUF1468"/>
</dbReference>
<accession>A0A348WDI2</accession>
<keyword evidence="1" id="KW-1133">Transmembrane helix</keyword>